<dbReference type="Proteomes" id="UP000051999">
    <property type="component" value="Unassembled WGS sequence"/>
</dbReference>
<sequence length="96" mass="11457">MTPQKLLRHVNRITESGKKKLLVVINPLRVYEFGLSTQPYVEDNIEWFTGDMRRVVKVLSDHDIPSDFLEQRDGKIDEPHQVYSYQLDEIKRRQMK</sequence>
<name>A0A0R1RV93_9LACO</name>
<evidence type="ECO:0000313" key="2">
    <source>
        <dbReference type="Proteomes" id="UP000051999"/>
    </source>
</evidence>
<dbReference type="AlphaFoldDB" id="A0A0R1RV93"/>
<dbReference type="EMBL" id="AZFF01000002">
    <property type="protein sequence ID" value="KRL56888.1"/>
    <property type="molecule type" value="Genomic_DNA"/>
</dbReference>
<dbReference type="OrthoDB" id="9863262at2"/>
<accession>A0A0R1RV93</accession>
<gene>
    <name evidence="1" type="ORF">FD35_GL001182</name>
</gene>
<evidence type="ECO:0000313" key="1">
    <source>
        <dbReference type="EMBL" id="KRL56888.1"/>
    </source>
</evidence>
<reference evidence="1 2" key="1">
    <citation type="journal article" date="2015" name="Genome Announc.">
        <title>Expanding the biotechnology potential of lactobacilli through comparative genomics of 213 strains and associated genera.</title>
        <authorList>
            <person name="Sun Z."/>
            <person name="Harris H.M."/>
            <person name="McCann A."/>
            <person name="Guo C."/>
            <person name="Argimon S."/>
            <person name="Zhang W."/>
            <person name="Yang X."/>
            <person name="Jeffery I.B."/>
            <person name="Cooney J.C."/>
            <person name="Kagawa T.F."/>
            <person name="Liu W."/>
            <person name="Song Y."/>
            <person name="Salvetti E."/>
            <person name="Wrobel A."/>
            <person name="Rasinkangas P."/>
            <person name="Parkhill J."/>
            <person name="Rea M.C."/>
            <person name="O'Sullivan O."/>
            <person name="Ritari J."/>
            <person name="Douillard F.P."/>
            <person name="Paul Ross R."/>
            <person name="Yang R."/>
            <person name="Briner A.E."/>
            <person name="Felis G.E."/>
            <person name="de Vos W.M."/>
            <person name="Barrangou R."/>
            <person name="Klaenhammer T.R."/>
            <person name="Caufield P.W."/>
            <person name="Cui Y."/>
            <person name="Zhang H."/>
            <person name="O'Toole P.W."/>
        </authorList>
    </citation>
    <scope>NUCLEOTIDE SEQUENCE [LARGE SCALE GENOMIC DNA]</scope>
    <source>
        <strain evidence="1 2">DSM 15814</strain>
    </source>
</reference>
<protein>
    <submittedName>
        <fullName evidence="1">Uncharacterized protein</fullName>
    </submittedName>
</protein>
<dbReference type="RefSeq" id="WP_017262477.1">
    <property type="nucleotide sequence ID" value="NZ_AUAW01000004.1"/>
</dbReference>
<dbReference type="PATRIC" id="fig|1114972.6.peg.1198"/>
<proteinExistence type="predicted"/>
<dbReference type="STRING" id="1114972.FD35_GL001182"/>
<organism evidence="1 2">
    <name type="scientific">Furfurilactobacillus rossiae DSM 15814</name>
    <dbReference type="NCBI Taxonomy" id="1114972"/>
    <lineage>
        <taxon>Bacteria</taxon>
        <taxon>Bacillati</taxon>
        <taxon>Bacillota</taxon>
        <taxon>Bacilli</taxon>
        <taxon>Lactobacillales</taxon>
        <taxon>Lactobacillaceae</taxon>
        <taxon>Furfurilactobacillus</taxon>
    </lineage>
</organism>
<comment type="caution">
    <text evidence="1">The sequence shown here is derived from an EMBL/GenBank/DDBJ whole genome shotgun (WGS) entry which is preliminary data.</text>
</comment>
<keyword evidence="2" id="KW-1185">Reference proteome</keyword>